<dbReference type="Pfam" id="PF00031">
    <property type="entry name" value="Cystatin"/>
    <property type="match status" value="3"/>
</dbReference>
<keyword evidence="6" id="KW-0788">Thiol protease</keyword>
<feature type="domain" description="Cathepsin propeptide inhibitor" evidence="14">
    <location>
        <begin position="1181"/>
        <end position="1238"/>
    </location>
</feature>
<name>A0AAV8WI27_9CUCU</name>
<evidence type="ECO:0000313" key="15">
    <source>
        <dbReference type="EMBL" id="KAJ8925911.1"/>
    </source>
</evidence>
<dbReference type="SMART" id="SM00043">
    <property type="entry name" value="CY"/>
    <property type="match status" value="4"/>
</dbReference>
<evidence type="ECO:0000256" key="1">
    <source>
        <dbReference type="ARBA" id="ARBA00008455"/>
    </source>
</evidence>
<evidence type="ECO:0000256" key="2">
    <source>
        <dbReference type="ARBA" id="ARBA00009403"/>
    </source>
</evidence>
<feature type="signal peptide" evidence="11">
    <location>
        <begin position="1"/>
        <end position="20"/>
    </location>
</feature>
<dbReference type="GO" id="GO:0008234">
    <property type="term" value="F:cysteine-type peptidase activity"/>
    <property type="evidence" value="ECO:0007669"/>
    <property type="project" value="UniProtKB-KW"/>
</dbReference>
<dbReference type="GO" id="GO:0004869">
    <property type="term" value="F:cysteine-type endopeptidase inhibitor activity"/>
    <property type="evidence" value="ECO:0007669"/>
    <property type="project" value="InterPro"/>
</dbReference>
<dbReference type="InterPro" id="IPR025661">
    <property type="entry name" value="Pept_asp_AS"/>
</dbReference>
<dbReference type="Pfam" id="PF08246">
    <property type="entry name" value="Inhibitor_I29"/>
    <property type="match status" value="1"/>
</dbReference>
<dbReference type="SMART" id="SM00645">
    <property type="entry name" value="Pept_C1"/>
    <property type="match status" value="1"/>
</dbReference>
<evidence type="ECO:0000256" key="4">
    <source>
        <dbReference type="ARBA" id="ARBA00022729"/>
    </source>
</evidence>
<dbReference type="CDD" id="cd02248">
    <property type="entry name" value="Peptidase_C1A"/>
    <property type="match status" value="1"/>
</dbReference>
<feature type="domain" description="Cystatin" evidence="12">
    <location>
        <begin position="772"/>
        <end position="878"/>
    </location>
</feature>
<feature type="domain" description="Cystatin" evidence="12">
    <location>
        <begin position="641"/>
        <end position="749"/>
    </location>
</feature>
<evidence type="ECO:0000256" key="10">
    <source>
        <dbReference type="SAM" id="MobiDB-lite"/>
    </source>
</evidence>
<keyword evidence="7" id="KW-0865">Zymogen</keyword>
<evidence type="ECO:0000256" key="3">
    <source>
        <dbReference type="ARBA" id="ARBA00022670"/>
    </source>
</evidence>
<dbReference type="Pfam" id="PF00112">
    <property type="entry name" value="Peptidase_C1"/>
    <property type="match status" value="1"/>
</dbReference>
<dbReference type="Gene3D" id="3.90.70.10">
    <property type="entry name" value="Cysteine proteinases"/>
    <property type="match status" value="1"/>
</dbReference>
<dbReference type="PROSITE" id="PS00639">
    <property type="entry name" value="THIOL_PROTEASE_HIS"/>
    <property type="match status" value="1"/>
</dbReference>
<keyword evidence="16" id="KW-1185">Reference proteome</keyword>
<evidence type="ECO:0000259" key="13">
    <source>
        <dbReference type="SMART" id="SM00645"/>
    </source>
</evidence>
<feature type="region of interest" description="Disordered" evidence="10">
    <location>
        <begin position="743"/>
        <end position="762"/>
    </location>
</feature>
<dbReference type="PROSITE" id="PS00287">
    <property type="entry name" value="CYSTATIN"/>
    <property type="match status" value="2"/>
</dbReference>
<organism evidence="15 16">
    <name type="scientific">Exocentrus adspersus</name>
    <dbReference type="NCBI Taxonomy" id="1586481"/>
    <lineage>
        <taxon>Eukaryota</taxon>
        <taxon>Metazoa</taxon>
        <taxon>Ecdysozoa</taxon>
        <taxon>Arthropoda</taxon>
        <taxon>Hexapoda</taxon>
        <taxon>Insecta</taxon>
        <taxon>Pterygota</taxon>
        <taxon>Neoptera</taxon>
        <taxon>Endopterygota</taxon>
        <taxon>Coleoptera</taxon>
        <taxon>Polyphaga</taxon>
        <taxon>Cucujiformia</taxon>
        <taxon>Chrysomeloidea</taxon>
        <taxon>Cerambycidae</taxon>
        <taxon>Lamiinae</taxon>
        <taxon>Acanthocinini</taxon>
        <taxon>Exocentrus</taxon>
    </lineage>
</organism>
<dbReference type="PRINTS" id="PR00705">
    <property type="entry name" value="PAPAIN"/>
</dbReference>
<dbReference type="InterPro" id="IPR000169">
    <property type="entry name" value="Pept_cys_AS"/>
</dbReference>
<proteinExistence type="inferred from homology"/>
<evidence type="ECO:0000256" key="6">
    <source>
        <dbReference type="ARBA" id="ARBA00022807"/>
    </source>
</evidence>
<dbReference type="FunFam" id="3.90.70.10:FF:000130">
    <property type="entry name" value="Cysteine proteinase 1"/>
    <property type="match status" value="1"/>
</dbReference>
<dbReference type="InterPro" id="IPR046350">
    <property type="entry name" value="Cystatin_sf"/>
</dbReference>
<feature type="region of interest" description="Disordered" evidence="10">
    <location>
        <begin position="356"/>
        <end position="376"/>
    </location>
</feature>
<dbReference type="SMART" id="SM00848">
    <property type="entry name" value="Inhibitor_I29"/>
    <property type="match status" value="1"/>
</dbReference>
<feature type="compositionally biased region" description="Basic and acidic residues" evidence="10">
    <location>
        <begin position="751"/>
        <end position="760"/>
    </location>
</feature>
<comment type="similarity">
    <text evidence="2">Belongs to the cystatin family.</text>
</comment>
<evidence type="ECO:0000256" key="7">
    <source>
        <dbReference type="ARBA" id="ARBA00023145"/>
    </source>
</evidence>
<dbReference type="EMBL" id="JANEYG010000001">
    <property type="protein sequence ID" value="KAJ8925911.1"/>
    <property type="molecule type" value="Genomic_DNA"/>
</dbReference>
<feature type="domain" description="Peptidase C1A papain C-terminal" evidence="13">
    <location>
        <begin position="1266"/>
        <end position="1483"/>
    </location>
</feature>
<dbReference type="InterPro" id="IPR013201">
    <property type="entry name" value="Prot_inhib_I29"/>
</dbReference>
<dbReference type="PROSITE" id="PS00640">
    <property type="entry name" value="THIOL_PROTEASE_ASN"/>
    <property type="match status" value="1"/>
</dbReference>
<feature type="domain" description="Cystatin" evidence="12">
    <location>
        <begin position="163"/>
        <end position="268"/>
    </location>
</feature>
<keyword evidence="8" id="KW-1015">Disulfide bond</keyword>
<dbReference type="CDD" id="cd00042">
    <property type="entry name" value="CY"/>
    <property type="match status" value="4"/>
</dbReference>
<gene>
    <name evidence="15" type="ORF">NQ315_009763</name>
</gene>
<dbReference type="InterPro" id="IPR018073">
    <property type="entry name" value="Prot_inh_cystat_CS"/>
</dbReference>
<feature type="compositionally biased region" description="Basic and acidic residues" evidence="10">
    <location>
        <begin position="422"/>
        <end position="438"/>
    </location>
</feature>
<dbReference type="InterPro" id="IPR000668">
    <property type="entry name" value="Peptidase_C1A_C"/>
</dbReference>
<evidence type="ECO:0000259" key="14">
    <source>
        <dbReference type="SMART" id="SM00848"/>
    </source>
</evidence>
<evidence type="ECO:0000256" key="11">
    <source>
        <dbReference type="SAM" id="SignalP"/>
    </source>
</evidence>
<feature type="compositionally biased region" description="Basic and acidic residues" evidence="10">
    <location>
        <begin position="532"/>
        <end position="559"/>
    </location>
</feature>
<feature type="compositionally biased region" description="Basic and acidic residues" evidence="10">
    <location>
        <begin position="510"/>
        <end position="522"/>
    </location>
</feature>
<dbReference type="InterPro" id="IPR039417">
    <property type="entry name" value="Peptidase_C1A_papain-like"/>
</dbReference>
<feature type="chain" id="PRO_5043608687" description="Cysteine proteinase" evidence="11">
    <location>
        <begin position="21"/>
        <end position="1485"/>
    </location>
</feature>
<feature type="compositionally biased region" description="Basic and acidic residues" evidence="10">
    <location>
        <begin position="476"/>
        <end position="502"/>
    </location>
</feature>
<evidence type="ECO:0000256" key="5">
    <source>
        <dbReference type="ARBA" id="ARBA00022801"/>
    </source>
</evidence>
<dbReference type="SUPFAM" id="SSF54001">
    <property type="entry name" value="Cysteine proteinases"/>
    <property type="match status" value="1"/>
</dbReference>
<sequence length="1485" mass="166818">MMCVVKLTFILIFCALRGHASDGNENSDRAPQVSAVLSYLNSNPNKIYDYKKGNYVTSQQKANIVELTVDVEVSCSVNYPGVPCTDQVLTCNGFLRHNGGNEYQVLSDVMCKPKREASAENFEELGTSPVIPIQQDAQIELSHEAVSSEQNADFVAVKADAVPCLGCPFDLNTDVDGVSLMVDTALKHIESERTQKHVALKVVRLQQQVVAGIKYILTLEVAPTVCRKEVDYIPSSCPLNADSAVCEITFLQKPWVSMDKLIIRNNCTTSQEYATQHKRNDISNEINTNADTDYKTTTGGMDPQRMSDLESQIFLLQPETTKPASRNDMGINQQHEVIGDASNNNNVNEPFVATELQSTPSTKSDSTEDTASPTLFYNVNQETTIITSEGDTSEVVVQEASRMKRETKNVTESTNKSSSESSESKEDSKSDISSDKLKLINPRRRRELDNSDSKSSESHEGSRSKRDADNTSSKSSESHEDDNTREVRSKRDTGESHSKSSENYEDDNTEEVRSKREADNDGLKSSGSSQEDNTRESRTKRDTVDSPDNVRIKRKHDSDSSSDSSSSEDKSKKSKEEKKDSSSSSSSSSADKSREKQRHHKRDDSSSSSSDSSSEENKKKHSTGQNENDASGAAHINVVKRSIGQLEKITQEEKFLVRDLADFAASSLDNIDDDNHKRVILQILGAKKLKLDGIYYHIILRLGISQCTENDEDDNCIEKLFTNHTKICKVLVHVEDDLSNPKVVKSQCQSTKKDDRDRNRTNYSRYRRRRDTLVGAPSNISTDDPRIQEFTTTTLAHLDSQSEDPNKHKLVNVVSATSQVVAGAKYRIKVTVGLSDCSKNDTKLPEECAVNPDNYKTCEIVVWDQPWLHRQEYSVKCDNEDKEYRFENNKARGVRSITDNVITDFDSLEKPGSAKERNLGQSEQQSPDDLKASSYLRDILSYLDNESGHYNKLKIQEVVSVNKQVVAGELWRIKARVALSECPKTKSTDPQLCNKLEGSEVRTCVFKIWDRPWLPHGREVQTSCENESKPYSFRLKRSLASSERNLAGSLEQSDELAWKYLDYIKSGLEYMESKQSNDNKYTLKSLKKVSKSVVAGQIWNVTAEVAVTLCKMRYFVLHCQPLVENKLKTCNFMIWEQSWSPTAVQVNITCDGDNNVYSFNPNTFADDSNTSSYKQQLVATFHAFIIRHNKTYLSDIEYNYRLKVFKDNLNVINLLNTYELGTGRYALNQFADMTAREFSKSHGLRLDLARENETPFANAVIPDIDLPKEFDWREKGAVTEVKNQGSCGSCWAFSTTGNIEGQYAIKYGKLLEFSEQELVDCDKLDEGCNGGLMDNAYRTIEKIGGLEAESDYPYDAEDEKCHFNKTMVRVQLSGAVNISHDETDMAKWLVKNGPISIAINANAMQFYAGGVSHPWKVLCNPKNLDHGVLIVGYGVHDYPKFNKTLPYWIVKNSWGTRWGEQGYYRVYRGDGTCGLNQTPSSAIVA</sequence>
<feature type="domain" description="Cystatin" evidence="12">
    <location>
        <begin position="917"/>
        <end position="1025"/>
    </location>
</feature>
<dbReference type="PANTHER" id="PTHR12411">
    <property type="entry name" value="CYSTEINE PROTEASE FAMILY C1-RELATED"/>
    <property type="match status" value="1"/>
</dbReference>
<dbReference type="Gene3D" id="3.10.450.10">
    <property type="match status" value="5"/>
</dbReference>
<dbReference type="Proteomes" id="UP001159042">
    <property type="component" value="Unassembled WGS sequence"/>
</dbReference>
<evidence type="ECO:0008006" key="17">
    <source>
        <dbReference type="Google" id="ProtNLM"/>
    </source>
</evidence>
<comment type="caution">
    <text evidence="15">The sequence shown here is derived from an EMBL/GenBank/DDBJ whole genome shotgun (WGS) entry which is preliminary data.</text>
</comment>
<dbReference type="InterPro" id="IPR038765">
    <property type="entry name" value="Papain-like_cys_pep_sf"/>
</dbReference>
<dbReference type="InterPro" id="IPR013128">
    <property type="entry name" value="Peptidase_C1A"/>
</dbReference>
<feature type="region of interest" description="Disordered" evidence="10">
    <location>
        <begin position="399"/>
        <end position="634"/>
    </location>
</feature>
<evidence type="ECO:0000256" key="8">
    <source>
        <dbReference type="ARBA" id="ARBA00023157"/>
    </source>
</evidence>
<evidence type="ECO:0000256" key="9">
    <source>
        <dbReference type="ARBA" id="ARBA00023180"/>
    </source>
</evidence>
<comment type="similarity">
    <text evidence="1">Belongs to the peptidase C1 family.</text>
</comment>
<evidence type="ECO:0000313" key="16">
    <source>
        <dbReference type="Proteomes" id="UP001159042"/>
    </source>
</evidence>
<dbReference type="PROSITE" id="PS00139">
    <property type="entry name" value="THIOL_PROTEASE_CYS"/>
    <property type="match status" value="1"/>
</dbReference>
<dbReference type="InterPro" id="IPR025660">
    <property type="entry name" value="Pept_his_AS"/>
</dbReference>
<feature type="compositionally biased region" description="Basic and acidic residues" evidence="10">
    <location>
        <begin position="446"/>
        <end position="469"/>
    </location>
</feature>
<feature type="compositionally biased region" description="Basic and acidic residues" evidence="10">
    <location>
        <begin position="567"/>
        <end position="581"/>
    </location>
</feature>
<dbReference type="InterPro" id="IPR000010">
    <property type="entry name" value="Cystatin_dom"/>
</dbReference>
<keyword evidence="9" id="KW-0325">Glycoprotein</keyword>
<reference evidence="15 16" key="1">
    <citation type="journal article" date="2023" name="Insect Mol. Biol.">
        <title>Genome sequencing provides insights into the evolution of gene families encoding plant cell wall-degrading enzymes in longhorned beetles.</title>
        <authorList>
            <person name="Shin N.R."/>
            <person name="Okamura Y."/>
            <person name="Kirsch R."/>
            <person name="Pauchet Y."/>
        </authorList>
    </citation>
    <scope>NUCLEOTIDE SEQUENCE [LARGE SCALE GENOMIC DNA]</scope>
    <source>
        <strain evidence="15">EAD_L_NR</strain>
    </source>
</reference>
<dbReference type="SUPFAM" id="SSF54403">
    <property type="entry name" value="Cystatin/monellin"/>
    <property type="match status" value="5"/>
</dbReference>
<accession>A0AAV8WI27</accession>
<dbReference type="GO" id="GO:0006508">
    <property type="term" value="P:proteolysis"/>
    <property type="evidence" value="ECO:0007669"/>
    <property type="project" value="UniProtKB-KW"/>
</dbReference>
<keyword evidence="3" id="KW-0645">Protease</keyword>
<keyword evidence="4 11" id="KW-0732">Signal</keyword>
<keyword evidence="5" id="KW-0378">Hydrolase</keyword>
<protein>
    <recommendedName>
        <fullName evidence="17">Cysteine proteinase</fullName>
    </recommendedName>
</protein>
<evidence type="ECO:0000259" key="12">
    <source>
        <dbReference type="SMART" id="SM00043"/>
    </source>
</evidence>